<dbReference type="EMBL" id="JACJIA010000005">
    <property type="protein sequence ID" value="MBA8952659.1"/>
    <property type="molecule type" value="Genomic_DNA"/>
</dbReference>
<evidence type="ECO:0000313" key="3">
    <source>
        <dbReference type="Proteomes" id="UP000572680"/>
    </source>
</evidence>
<sequence>MARDRLSPSGLPWPLAWSLPKAAGRPRAAVITVFGVLCLAAGALATGGGPSFDPALAAATTVFGLMCLTAARLTVLARDRAAVRHDGTGVVFPCRAGTGGPASVLYTLGTGTAAGALAFSTTSGTRGDPLLVAIALVFLGVGVVLSARLATGRPRRARRVTLTPAAVVLERKPDPRAVPWRRIREITAQGADNTQFIVLLLSEGEPRDPGLRRFLPHSRIELHAQTLNVDPALLWHALCYYHAHPDARGELSDDRGLHRIIRGDLLSEPGPPRT</sequence>
<name>A0A7W3LQX9_ACTNM</name>
<dbReference type="RefSeq" id="WP_182844918.1">
    <property type="nucleotide sequence ID" value="NZ_BAAALP010000005.1"/>
</dbReference>
<keyword evidence="1" id="KW-0812">Transmembrane</keyword>
<gene>
    <name evidence="2" type="ORF">HNR61_004305</name>
</gene>
<keyword evidence="1" id="KW-0472">Membrane</keyword>
<keyword evidence="1" id="KW-1133">Transmembrane helix</keyword>
<evidence type="ECO:0000256" key="1">
    <source>
        <dbReference type="SAM" id="Phobius"/>
    </source>
</evidence>
<feature type="transmembrane region" description="Helical" evidence="1">
    <location>
        <begin position="130"/>
        <end position="150"/>
    </location>
</feature>
<dbReference type="Proteomes" id="UP000572680">
    <property type="component" value="Unassembled WGS sequence"/>
</dbReference>
<feature type="transmembrane region" description="Helical" evidence="1">
    <location>
        <begin position="55"/>
        <end position="75"/>
    </location>
</feature>
<comment type="caution">
    <text evidence="2">The sequence shown here is derived from an EMBL/GenBank/DDBJ whole genome shotgun (WGS) entry which is preliminary data.</text>
</comment>
<protein>
    <submittedName>
        <fullName evidence="2">Uncharacterized protein</fullName>
    </submittedName>
</protein>
<reference evidence="2 3" key="1">
    <citation type="submission" date="2020-08" db="EMBL/GenBank/DDBJ databases">
        <title>Genomic Encyclopedia of Type Strains, Phase IV (KMG-IV): sequencing the most valuable type-strain genomes for metagenomic binning, comparative biology and taxonomic classification.</title>
        <authorList>
            <person name="Goeker M."/>
        </authorList>
    </citation>
    <scope>NUCLEOTIDE SEQUENCE [LARGE SCALE GENOMIC DNA]</scope>
    <source>
        <strain evidence="2 3">DSM 44197</strain>
    </source>
</reference>
<dbReference type="AlphaFoldDB" id="A0A7W3LQX9"/>
<accession>A0A7W3LQX9</accession>
<evidence type="ECO:0000313" key="2">
    <source>
        <dbReference type="EMBL" id="MBA8952659.1"/>
    </source>
</evidence>
<proteinExistence type="predicted"/>
<feature type="transmembrane region" description="Helical" evidence="1">
    <location>
        <begin position="104"/>
        <end position="124"/>
    </location>
</feature>
<keyword evidence="3" id="KW-1185">Reference proteome</keyword>
<feature type="transmembrane region" description="Helical" evidence="1">
    <location>
        <begin position="28"/>
        <end position="49"/>
    </location>
</feature>
<organism evidence="2 3">
    <name type="scientific">Actinomadura namibiensis</name>
    <dbReference type="NCBI Taxonomy" id="182080"/>
    <lineage>
        <taxon>Bacteria</taxon>
        <taxon>Bacillati</taxon>
        <taxon>Actinomycetota</taxon>
        <taxon>Actinomycetes</taxon>
        <taxon>Streptosporangiales</taxon>
        <taxon>Thermomonosporaceae</taxon>
        <taxon>Actinomadura</taxon>
    </lineage>
</organism>